<dbReference type="EMBL" id="QRNS01000087">
    <property type="protein sequence ID" value="RHK58831.1"/>
    <property type="molecule type" value="Genomic_DNA"/>
</dbReference>
<dbReference type="InterPro" id="IPR006530">
    <property type="entry name" value="YD"/>
</dbReference>
<gene>
    <name evidence="3" type="ORF">DW054_16780</name>
</gene>
<proteinExistence type="predicted"/>
<evidence type="ECO:0000259" key="2">
    <source>
        <dbReference type="Pfam" id="PF25023"/>
    </source>
</evidence>
<feature type="domain" description="Teneurin-like YD-shell" evidence="2">
    <location>
        <begin position="303"/>
        <end position="444"/>
    </location>
</feature>
<dbReference type="Proteomes" id="UP000284152">
    <property type="component" value="Unassembled WGS sequence"/>
</dbReference>
<dbReference type="PANTHER" id="PTHR32305">
    <property type="match status" value="1"/>
</dbReference>
<dbReference type="InterPro" id="IPR050708">
    <property type="entry name" value="T6SS_VgrG/RHS"/>
</dbReference>
<name>A0A415H0L9_9FIRM</name>
<dbReference type="Gene3D" id="2.180.10.10">
    <property type="entry name" value="RHS repeat-associated core"/>
    <property type="match status" value="2"/>
</dbReference>
<dbReference type="NCBIfam" id="TIGR01643">
    <property type="entry name" value="YD_repeat_2x"/>
    <property type="match status" value="3"/>
</dbReference>
<comment type="caution">
    <text evidence="3">The sequence shown here is derived from an EMBL/GenBank/DDBJ whole genome shotgun (WGS) entry which is preliminary data.</text>
</comment>
<sequence length="511" mass="58769">MDRITEITGSEGEKKSYTYDALGNVTSMTDGEGNITRYAYTLSGRLAKVTDALGNETEYQYDACDRLIEIRQYGAEGSLKEDTEGSGMDTDLLEAEKQNGRNRLCQVTRYTRNLRGQVTETMDALGQKEVYTYDKKGQLLSKLDKEGYLTKYAYTKQGDLSGIQYADGREVKLSYNPLRQLLEVQDWLGSTKITPDALGRAQKVQYPDGREVSYTYGKAGERKSMTYPDGKTVFYGYDDQLRFSELKEGDSIITYAYDPMGRLCKKQFPNGTKTTYTYDRKDQLTELVHSDQEGVLDRYTYLYDLLGNKTGITKERRGLTEESGSYHYSYDALDRLSEIQKDGQMQTRYGYDAFGNRTWKEESGERTSYQYNALNQMVSEKHGEILRAYRYDKRGNLTGIQENGAWKKQYVYGAINRLEEAVDAAGKQARYQYNGLGHRVGKQEGVLPKEKLEKLDPQSRIGMEIGNSRQITYTLDLTRQYYNLLERTEENRNQRYFWDGNVAAYEENGER</sequence>
<organism evidence="3 4">
    <name type="scientific">Dorea formicigenerans</name>
    <dbReference type="NCBI Taxonomy" id="39486"/>
    <lineage>
        <taxon>Bacteria</taxon>
        <taxon>Bacillati</taxon>
        <taxon>Bacillota</taxon>
        <taxon>Clostridia</taxon>
        <taxon>Lachnospirales</taxon>
        <taxon>Lachnospiraceae</taxon>
        <taxon>Dorea</taxon>
    </lineage>
</organism>
<dbReference type="InterPro" id="IPR056823">
    <property type="entry name" value="TEN-like_YD-shell"/>
</dbReference>
<evidence type="ECO:0000313" key="3">
    <source>
        <dbReference type="EMBL" id="RHK58831.1"/>
    </source>
</evidence>
<keyword evidence="1" id="KW-0677">Repeat</keyword>
<feature type="non-terminal residue" evidence="3">
    <location>
        <position position="511"/>
    </location>
</feature>
<dbReference type="Pfam" id="PF25023">
    <property type="entry name" value="TEN_YD-shell"/>
    <property type="match status" value="3"/>
</dbReference>
<feature type="domain" description="Teneurin-like YD-shell" evidence="2">
    <location>
        <begin position="4"/>
        <end position="72"/>
    </location>
</feature>
<dbReference type="AlphaFoldDB" id="A0A415H0L9"/>
<protein>
    <submittedName>
        <fullName evidence="3">RHS repeat protein</fullName>
    </submittedName>
</protein>
<dbReference type="InterPro" id="IPR031325">
    <property type="entry name" value="RHS_repeat"/>
</dbReference>
<feature type="domain" description="Teneurin-like YD-shell" evidence="2">
    <location>
        <begin position="201"/>
        <end position="292"/>
    </location>
</feature>
<reference evidence="3 4" key="1">
    <citation type="submission" date="2018-08" db="EMBL/GenBank/DDBJ databases">
        <title>A genome reference for cultivated species of the human gut microbiota.</title>
        <authorList>
            <person name="Zou Y."/>
            <person name="Xue W."/>
            <person name="Luo G."/>
        </authorList>
    </citation>
    <scope>NUCLEOTIDE SEQUENCE [LARGE SCALE GENOMIC DNA]</scope>
    <source>
        <strain evidence="3 4">AF42-21</strain>
    </source>
</reference>
<dbReference type="PANTHER" id="PTHR32305:SF15">
    <property type="entry name" value="PROTEIN RHSA-RELATED"/>
    <property type="match status" value="1"/>
</dbReference>
<evidence type="ECO:0000256" key="1">
    <source>
        <dbReference type="ARBA" id="ARBA00022737"/>
    </source>
</evidence>
<evidence type="ECO:0000313" key="4">
    <source>
        <dbReference type="Proteomes" id="UP000284152"/>
    </source>
</evidence>
<dbReference type="Pfam" id="PF05593">
    <property type="entry name" value="RHS_repeat"/>
    <property type="match status" value="1"/>
</dbReference>
<accession>A0A415H0L9</accession>